<feature type="domain" description="Glycosyl hydrolase family 13 catalytic" evidence="2">
    <location>
        <begin position="227"/>
        <end position="598"/>
    </location>
</feature>
<accession>A0A073JW46</accession>
<dbReference type="InterPro" id="IPR049117">
    <property type="entry name" value="pulA_all-beta"/>
</dbReference>
<dbReference type="SUPFAM" id="SSF51445">
    <property type="entry name" value="(Trans)glycosidases"/>
    <property type="match status" value="1"/>
</dbReference>
<dbReference type="NCBIfam" id="TIGR02104">
    <property type="entry name" value="pulA_typeI"/>
    <property type="match status" value="1"/>
</dbReference>
<dbReference type="InterPro" id="IPR040697">
    <property type="entry name" value="PulA_N1"/>
</dbReference>
<dbReference type="CDD" id="cd11341">
    <property type="entry name" value="AmyAc_Pullulanase_LD-like"/>
    <property type="match status" value="1"/>
</dbReference>
<evidence type="ECO:0000256" key="1">
    <source>
        <dbReference type="ARBA" id="ARBA00008061"/>
    </source>
</evidence>
<dbReference type="RefSeq" id="WP_034640908.1">
    <property type="nucleotide sequence ID" value="NZ_CBCSJC010000006.1"/>
</dbReference>
<dbReference type="InterPro" id="IPR006047">
    <property type="entry name" value="GH13_cat_dom"/>
</dbReference>
<dbReference type="Pfam" id="PF17999">
    <property type="entry name" value="PulA_N1"/>
    <property type="match status" value="1"/>
</dbReference>
<dbReference type="SUPFAM" id="SSF81296">
    <property type="entry name" value="E set domains"/>
    <property type="match status" value="1"/>
</dbReference>
<dbReference type="InterPro" id="IPR011840">
    <property type="entry name" value="PulA_typeI"/>
</dbReference>
<comment type="caution">
    <text evidence="3">The sequence shown here is derived from an EMBL/GenBank/DDBJ whole genome shotgun (WGS) entry which is preliminary data.</text>
</comment>
<name>A0A073JW46_9BACI</name>
<dbReference type="InterPro" id="IPR013780">
    <property type="entry name" value="Glyco_hydro_b"/>
</dbReference>
<dbReference type="InterPro" id="IPR017853">
    <property type="entry name" value="GH"/>
</dbReference>
<dbReference type="Pfam" id="PF21653">
    <property type="entry name" value="pulA_all-beta"/>
    <property type="match status" value="1"/>
</dbReference>
<dbReference type="GO" id="GO:0004553">
    <property type="term" value="F:hydrolase activity, hydrolyzing O-glycosyl compounds"/>
    <property type="evidence" value="ECO:0007669"/>
    <property type="project" value="InterPro"/>
</dbReference>
<dbReference type="Gene3D" id="2.60.40.2320">
    <property type="match status" value="1"/>
</dbReference>
<dbReference type="InterPro" id="IPR013783">
    <property type="entry name" value="Ig-like_fold"/>
</dbReference>
<comment type="similarity">
    <text evidence="1">Belongs to the glycosyl hydrolase 13 family.</text>
</comment>
<dbReference type="eggNOG" id="COG1523">
    <property type="taxonomic scope" value="Bacteria"/>
</dbReference>
<gene>
    <name evidence="3" type="ORF">BAMA_05250</name>
</gene>
<dbReference type="GO" id="GO:0005975">
    <property type="term" value="P:carbohydrate metabolic process"/>
    <property type="evidence" value="ECO:0007669"/>
    <property type="project" value="InterPro"/>
</dbReference>
<dbReference type="InterPro" id="IPR014756">
    <property type="entry name" value="Ig_E-set"/>
</dbReference>
<protein>
    <submittedName>
        <fullName evidence="3">Pullulanase</fullName>
    </submittedName>
</protein>
<keyword evidence="4" id="KW-1185">Reference proteome</keyword>
<dbReference type="Gene3D" id="3.20.20.80">
    <property type="entry name" value="Glycosidases"/>
    <property type="match status" value="1"/>
</dbReference>
<reference evidence="3 4" key="1">
    <citation type="submission" date="2014-06" db="EMBL/GenBank/DDBJ databases">
        <title>Draft genome sequence of Bacillus manliponensis JCM 15802 (MCCC 1A00708).</title>
        <authorList>
            <person name="Lai Q."/>
            <person name="Liu Y."/>
            <person name="Shao Z."/>
        </authorList>
    </citation>
    <scope>NUCLEOTIDE SEQUENCE [LARGE SCALE GENOMIC DNA]</scope>
    <source>
        <strain evidence="3 4">JCM 15802</strain>
    </source>
</reference>
<evidence type="ECO:0000313" key="4">
    <source>
        <dbReference type="Proteomes" id="UP000027822"/>
    </source>
</evidence>
<organism evidence="3 4">
    <name type="scientific">Bacillus manliponensis</name>
    <dbReference type="NCBI Taxonomy" id="574376"/>
    <lineage>
        <taxon>Bacteria</taxon>
        <taxon>Bacillati</taxon>
        <taxon>Bacillota</taxon>
        <taxon>Bacilli</taxon>
        <taxon>Bacillales</taxon>
        <taxon>Bacillaceae</taxon>
        <taxon>Bacillus</taxon>
        <taxon>Bacillus cereus group</taxon>
    </lineage>
</organism>
<dbReference type="EMBL" id="JOTN01000014">
    <property type="protein sequence ID" value="KEK18431.1"/>
    <property type="molecule type" value="Genomic_DNA"/>
</dbReference>
<sequence>MLKIQRTFEAYLDEMDKITVLLPHEYGVSNTFSLRHKDEKWDLSICSIINLSHAMKYECKAHEPLDLSKCYFILDERSVETDLQIGAVIRTEQFDEVYYYEGNDLGAQYTKEKTVCKIWAPTASRAKLRIYRDEQNYHDYEMTREEKGVWCSQLEGDFDGAQYMVLVCINLIWHEAVDPYTKSVTINGERGVIINMEKTYVEDKAILPSYGAETDAVIYEAHIRDMTMHPSSGVLQKGTYSGFIEERSKPLSYMKRLGVTHVELLPLHQFAGVDEEKPFLSYNWGYNPLFYNVPAGVYSLNPQDPYSRIIECKMLIRTIHEHGLRVILDVVYNHVFQRETSSFEKLVPGYYFRHGENGMPSNGTGVGNDVASERKMVRKFIVDSVLYWLTEYRLDGFRFDLMGILDIDTMNIIRKKVDEVKERVILLGEGWDLQTPLSKEKKAALYNAKQMPRIAQFNDRFRDTIKGSTFDVRGKGFAFGDISNQEFVQAALMGKGFDTPCQTINYVECHDNMTMWDKLLVSNDEEEYILKRRHQLATVMTILSQGVPFLHAGQEFYRTKQGHENSYNAPDEINQIDWERAEKEEKTIAYIEGIITLRKQHHAFRFSSLQLIEKHMSFMKTAPSVVAYWLQDVSAFGKWSDIVAVFHNGLEEQELNLPKKGVWHVIADDNMANPHPIFTFEGNKTMIKPVSSYVFVTM</sequence>
<proteinExistence type="inferred from homology"/>
<dbReference type="Proteomes" id="UP000027822">
    <property type="component" value="Unassembled WGS sequence"/>
</dbReference>
<dbReference type="PANTHER" id="PTHR43002">
    <property type="entry name" value="GLYCOGEN DEBRANCHING ENZYME"/>
    <property type="match status" value="1"/>
</dbReference>
<dbReference type="STRING" id="574376.BAMA_05250"/>
<dbReference type="SMR" id="A0A073JW46"/>
<dbReference type="OrthoDB" id="9761875at2"/>
<dbReference type="Gene3D" id="2.60.40.10">
    <property type="entry name" value="Immunoglobulins"/>
    <property type="match status" value="1"/>
</dbReference>
<evidence type="ECO:0000313" key="3">
    <source>
        <dbReference type="EMBL" id="KEK18431.1"/>
    </source>
</evidence>
<evidence type="ECO:0000259" key="2">
    <source>
        <dbReference type="SMART" id="SM00642"/>
    </source>
</evidence>
<dbReference type="CDD" id="cd02860">
    <property type="entry name" value="E_set_Pullulanase"/>
    <property type="match status" value="1"/>
</dbReference>
<dbReference type="SMART" id="SM00642">
    <property type="entry name" value="Aamy"/>
    <property type="match status" value="1"/>
</dbReference>
<dbReference type="Pfam" id="PF02922">
    <property type="entry name" value="CBM_48"/>
    <property type="match status" value="1"/>
</dbReference>
<dbReference type="Gene3D" id="2.60.40.1180">
    <property type="entry name" value="Golgi alpha-mannosidase II"/>
    <property type="match status" value="1"/>
</dbReference>
<dbReference type="AlphaFoldDB" id="A0A073JW46"/>
<dbReference type="InterPro" id="IPR004193">
    <property type="entry name" value="Glyco_hydro_13_N"/>
</dbReference>